<keyword evidence="2" id="KW-0808">Transferase</keyword>
<reference evidence="2 3" key="1">
    <citation type="submission" date="2010-05" db="EMBL/GenBank/DDBJ databases">
        <title>Complete sequence of Thermincola sp. JR.</title>
        <authorList>
            <consortium name="US DOE Joint Genome Institute"/>
            <person name="Lucas S."/>
            <person name="Copeland A."/>
            <person name="Lapidus A."/>
            <person name="Cheng J.-F."/>
            <person name="Bruce D."/>
            <person name="Goodwin L."/>
            <person name="Pitluck S."/>
            <person name="Chertkov O."/>
            <person name="Detter J.C."/>
            <person name="Han C."/>
            <person name="Tapia R."/>
            <person name="Land M."/>
            <person name="Hauser L."/>
            <person name="Kyrpides N."/>
            <person name="Mikhailova N."/>
            <person name="Hazen T.C."/>
            <person name="Woyke T."/>
        </authorList>
    </citation>
    <scope>NUCLEOTIDE SEQUENCE [LARGE SCALE GENOMIC DNA]</scope>
    <source>
        <strain evidence="2 3">JR</strain>
    </source>
</reference>
<dbReference type="PANTHER" id="PTHR34180:SF1">
    <property type="entry name" value="BETA-ALANYL-DOPAMINE_CARCININE HYDROLASE"/>
    <property type="match status" value="1"/>
</dbReference>
<dbReference type="InterPro" id="IPR047794">
    <property type="entry name" value="C45_proenzyme-like"/>
</dbReference>
<dbReference type="NCBIfam" id="NF040521">
    <property type="entry name" value="C45_proenzyme"/>
    <property type="match status" value="1"/>
</dbReference>
<dbReference type="InterPro" id="IPR029055">
    <property type="entry name" value="Ntn_hydrolases_N"/>
</dbReference>
<dbReference type="PANTHER" id="PTHR34180">
    <property type="entry name" value="PEPTIDASE C45"/>
    <property type="match status" value="1"/>
</dbReference>
<dbReference type="Proteomes" id="UP000002377">
    <property type="component" value="Chromosome"/>
</dbReference>
<dbReference type="STRING" id="635013.TherJR_0081"/>
<dbReference type="eggNOG" id="COG4927">
    <property type="taxonomic scope" value="Bacteria"/>
</dbReference>
<dbReference type="InterPro" id="IPR047801">
    <property type="entry name" value="Peptidase_C45"/>
</dbReference>
<evidence type="ECO:0000313" key="2">
    <source>
        <dbReference type="EMBL" id="ADG80977.1"/>
    </source>
</evidence>
<sequence length="380" mass="42127">MAVRFLDCVGSHYMIGIQQGRIAKPAIQSAWETFQNSQQLDMIRKSKLAPKALYIIHCQQKAENILKKIMKDMLPEQAERIKGLAEGADVPDKIIYLLQALEMELMPKVNMYVLGSGTLVGLKPEHTDTGEPVLLKNLDYSFPFEDMLLVRRCKPLAGCQTIEVTSAFLSGSHGGLNEHGLAILHTNAYPTDSISLKSIPITLLIQEALETCHSTEEAIRLISKYSLDSGANLLICDASGDMRVLETSRQHTASRFPEKGYIVATNHYLTPEMAQYMIPLDAVFTNKSLPRLQGAPVYESSKARYNRAIELLNKGPIDTSNLTEILADHNGAPSDNSICRHGPVLSTMASVAIFPKRGMVKVLVGKPCEKEFEQFTLRKI</sequence>
<accession>D5X8X7</accession>
<proteinExistence type="predicted"/>
<name>D5X8X7_THEPJ</name>
<gene>
    <name evidence="2" type="ordered locus">TherJR_0081</name>
</gene>
<dbReference type="AlphaFoldDB" id="D5X8X7"/>
<dbReference type="RefSeq" id="WP_013119006.1">
    <property type="nucleotide sequence ID" value="NC_014152.1"/>
</dbReference>
<dbReference type="EMBL" id="CP002028">
    <property type="protein sequence ID" value="ADG80977.1"/>
    <property type="molecule type" value="Genomic_DNA"/>
</dbReference>
<dbReference type="GO" id="GO:0016740">
    <property type="term" value="F:transferase activity"/>
    <property type="evidence" value="ECO:0007669"/>
    <property type="project" value="UniProtKB-KW"/>
</dbReference>
<feature type="domain" description="Peptidase C45 hydrolase" evidence="1">
    <location>
        <begin position="131"/>
        <end position="367"/>
    </location>
</feature>
<organism evidence="2 3">
    <name type="scientific">Thermincola potens (strain JR)</name>
    <dbReference type="NCBI Taxonomy" id="635013"/>
    <lineage>
        <taxon>Bacteria</taxon>
        <taxon>Bacillati</taxon>
        <taxon>Bacillota</taxon>
        <taxon>Clostridia</taxon>
        <taxon>Eubacteriales</taxon>
        <taxon>Thermincolaceae</taxon>
        <taxon>Thermincola</taxon>
    </lineage>
</organism>
<evidence type="ECO:0000313" key="3">
    <source>
        <dbReference type="Proteomes" id="UP000002377"/>
    </source>
</evidence>
<dbReference type="HOGENOM" id="CLU_727478_0_0_9"/>
<keyword evidence="3" id="KW-1185">Reference proteome</keyword>
<dbReference type="OrthoDB" id="8617387at2"/>
<dbReference type="Pfam" id="PF03417">
    <property type="entry name" value="AAT"/>
    <property type="match status" value="1"/>
</dbReference>
<dbReference type="KEGG" id="tjr:TherJR_0081"/>
<evidence type="ECO:0000259" key="1">
    <source>
        <dbReference type="Pfam" id="PF03417"/>
    </source>
</evidence>
<protein>
    <submittedName>
        <fullName evidence="2">Peptidase C45 acyl-coenzyme A:6-aminopenicillanic acid acyl-transferase</fullName>
    </submittedName>
</protein>
<dbReference type="InterPro" id="IPR005079">
    <property type="entry name" value="Peptidase_C45_hydrolase"/>
</dbReference>
<dbReference type="Gene3D" id="3.60.60.10">
    <property type="entry name" value="Penicillin V Acylase, Chain A"/>
    <property type="match status" value="1"/>
</dbReference>
<dbReference type="SUPFAM" id="SSF56235">
    <property type="entry name" value="N-terminal nucleophile aminohydrolases (Ntn hydrolases)"/>
    <property type="match status" value="1"/>
</dbReference>